<evidence type="ECO:0000256" key="1">
    <source>
        <dbReference type="ARBA" id="ARBA00022670"/>
    </source>
</evidence>
<dbReference type="InterPro" id="IPR051458">
    <property type="entry name" value="Cyt/Met_Dipeptidase"/>
</dbReference>
<keyword evidence="1" id="KW-0645">Protease</keyword>
<feature type="compositionally biased region" description="Basic and acidic residues" evidence="4">
    <location>
        <begin position="493"/>
        <end position="502"/>
    </location>
</feature>
<dbReference type="Pfam" id="PF01546">
    <property type="entry name" value="Peptidase_M20"/>
    <property type="match status" value="1"/>
</dbReference>
<evidence type="ECO:0000256" key="4">
    <source>
        <dbReference type="SAM" id="MobiDB-lite"/>
    </source>
</evidence>
<dbReference type="RefSeq" id="WP_386659704.1">
    <property type="nucleotide sequence ID" value="NZ_BMZT01000006.1"/>
</dbReference>
<keyword evidence="7" id="KW-1185">Reference proteome</keyword>
<evidence type="ECO:0000256" key="2">
    <source>
        <dbReference type="ARBA" id="ARBA00022723"/>
    </source>
</evidence>
<dbReference type="PANTHER" id="PTHR43270:SF4">
    <property type="entry name" value="CARNOSINE DIPEPTIDASE 2, ISOFORM A"/>
    <property type="match status" value="1"/>
</dbReference>
<dbReference type="PANTHER" id="PTHR43270">
    <property type="entry name" value="BETA-ALA-HIS DIPEPTIDASE"/>
    <property type="match status" value="1"/>
</dbReference>
<proteinExistence type="predicted"/>
<evidence type="ECO:0000256" key="3">
    <source>
        <dbReference type="ARBA" id="ARBA00022801"/>
    </source>
</evidence>
<dbReference type="SUPFAM" id="SSF53187">
    <property type="entry name" value="Zn-dependent exopeptidases"/>
    <property type="match status" value="1"/>
</dbReference>
<organism evidence="6 7">
    <name type="scientific">Luteimonas padinae</name>
    <dbReference type="NCBI Taxonomy" id="1714359"/>
    <lineage>
        <taxon>Bacteria</taxon>
        <taxon>Pseudomonadati</taxon>
        <taxon>Pseudomonadota</taxon>
        <taxon>Gammaproteobacteria</taxon>
        <taxon>Lysobacterales</taxon>
        <taxon>Lysobacteraceae</taxon>
        <taxon>Luteimonas</taxon>
    </lineage>
</organism>
<protein>
    <submittedName>
        <fullName evidence="6">M20 family metallopeptidase</fullName>
    </submittedName>
</protein>
<dbReference type="Proteomes" id="UP001589898">
    <property type="component" value="Unassembled WGS sequence"/>
</dbReference>
<sequence length="502" mass="54174">MDTSLIDPTRAERFVSSKWDDEIVPQLVEYIRIPNKSPMFDADWVANGYMEDAVRLMEGWARAQDIPGMQLEVIRLEGRTPLIFIDIPAANGGNADDCVLLYGHLDKQPEMTGWDEDLGPWKPVLRDGKLYGRGGADDGYAIYGSLAAIMALQEQKLPHARCVVLIEACEESGSYDLPAYVDHLADRIGQPSLVVCLDSGCGNYDQLWCTTSLRGLAGGNFTVKVLEEGVHSGDASGVVPSSFRLLRQLLSRIEDEKTGRILLEGLHVEIPAERQQQAEKCAEVLDTAVFDKFPFLPGMTPMSDELAELVLNRTWRPALSVTGIGGMPQLESAGNVLRPHTAVKLSLRLPPTLDGKRAGELLQEALLSDPPNGAKVTLELEKASSGWNAPAMAPWLESAVDAASQAFYGRPAMYMGEGGSIPFMGMLGEKFPGAQFMITGVLGPHSNAHGPNEFLHIDMGKRVTACVAHVIAAHQAASSRGETTGSAVAADSGTRHGDHGCC</sequence>
<dbReference type="Gene3D" id="3.30.70.360">
    <property type="match status" value="1"/>
</dbReference>
<reference evidence="6 7" key="1">
    <citation type="submission" date="2024-09" db="EMBL/GenBank/DDBJ databases">
        <authorList>
            <person name="Sun Q."/>
            <person name="Mori K."/>
        </authorList>
    </citation>
    <scope>NUCLEOTIDE SEQUENCE [LARGE SCALE GENOMIC DNA]</scope>
    <source>
        <strain evidence="6 7">KCTC 52403</strain>
    </source>
</reference>
<dbReference type="Gene3D" id="3.40.630.10">
    <property type="entry name" value="Zn peptidases"/>
    <property type="match status" value="1"/>
</dbReference>
<comment type="caution">
    <text evidence="6">The sequence shown here is derived from an EMBL/GenBank/DDBJ whole genome shotgun (WGS) entry which is preliminary data.</text>
</comment>
<name>A0ABV6SY29_9GAMM</name>
<feature type="region of interest" description="Disordered" evidence="4">
    <location>
        <begin position="481"/>
        <end position="502"/>
    </location>
</feature>
<accession>A0ABV6SY29</accession>
<dbReference type="InterPro" id="IPR011650">
    <property type="entry name" value="Peptidase_M20_dimer"/>
</dbReference>
<dbReference type="CDD" id="cd05682">
    <property type="entry name" value="M20_dipept_dapE"/>
    <property type="match status" value="1"/>
</dbReference>
<gene>
    <name evidence="6" type="ORF">ACFFFU_08845</name>
</gene>
<keyword evidence="3" id="KW-0378">Hydrolase</keyword>
<dbReference type="InterPro" id="IPR002933">
    <property type="entry name" value="Peptidase_M20"/>
</dbReference>
<evidence type="ECO:0000313" key="7">
    <source>
        <dbReference type="Proteomes" id="UP001589898"/>
    </source>
</evidence>
<dbReference type="EMBL" id="JBHLTF010000030">
    <property type="protein sequence ID" value="MFC0717852.1"/>
    <property type="molecule type" value="Genomic_DNA"/>
</dbReference>
<feature type="domain" description="Peptidase M20 dimerisation" evidence="5">
    <location>
        <begin position="212"/>
        <end position="371"/>
    </location>
</feature>
<evidence type="ECO:0000259" key="5">
    <source>
        <dbReference type="Pfam" id="PF07687"/>
    </source>
</evidence>
<dbReference type="Pfam" id="PF07687">
    <property type="entry name" value="M20_dimer"/>
    <property type="match status" value="1"/>
</dbReference>
<evidence type="ECO:0000313" key="6">
    <source>
        <dbReference type="EMBL" id="MFC0717852.1"/>
    </source>
</evidence>
<keyword evidence="2" id="KW-0479">Metal-binding</keyword>